<feature type="domain" description="Acyl-CoA thioester hydrolase/bile acid-CoA amino acid N-acetyltransferase" evidence="3">
    <location>
        <begin position="43"/>
        <end position="174"/>
    </location>
</feature>
<dbReference type="InterPro" id="IPR006862">
    <property type="entry name" value="Thio_Ohase/aa_AcTrfase"/>
</dbReference>
<dbReference type="InterPro" id="IPR042490">
    <property type="entry name" value="Thio_Ohase/BAAT_N"/>
</dbReference>
<evidence type="ECO:0000259" key="4">
    <source>
        <dbReference type="Pfam" id="PF08840"/>
    </source>
</evidence>
<dbReference type="InParanoid" id="A0A3Q1JW71"/>
<accession>A0A3Q1JW71</accession>
<dbReference type="PANTHER" id="PTHR10824:SF36">
    <property type="entry name" value="ACYL-COA THIOESTERASE 17-RELATED"/>
    <property type="match status" value="1"/>
</dbReference>
<dbReference type="GeneID" id="113153241"/>
<dbReference type="GO" id="GO:0047617">
    <property type="term" value="F:fatty acyl-CoA hydrolase activity"/>
    <property type="evidence" value="ECO:0007669"/>
    <property type="project" value="TreeGrafter"/>
</dbReference>
<dbReference type="GO" id="GO:0006631">
    <property type="term" value="P:fatty acid metabolic process"/>
    <property type="evidence" value="ECO:0007669"/>
    <property type="project" value="TreeGrafter"/>
</dbReference>
<feature type="active site" description="Charge relay system" evidence="2">
    <location>
        <position position="359"/>
    </location>
</feature>
<feature type="domain" description="BAAT/Acyl-CoA thioester hydrolase C-terminal" evidence="4">
    <location>
        <begin position="241"/>
        <end position="446"/>
    </location>
</feature>
<dbReference type="Proteomes" id="UP000265040">
    <property type="component" value="Chromosome 5"/>
</dbReference>
<dbReference type="Pfam" id="PF04775">
    <property type="entry name" value="Bile_Hydr_Trans"/>
    <property type="match status" value="1"/>
</dbReference>
<reference evidence="5" key="3">
    <citation type="submission" date="2025-09" db="UniProtKB">
        <authorList>
            <consortium name="Ensembl"/>
        </authorList>
    </citation>
    <scope>IDENTIFICATION</scope>
</reference>
<reference evidence="5" key="2">
    <citation type="submission" date="2025-08" db="UniProtKB">
        <authorList>
            <consortium name="Ensembl"/>
        </authorList>
    </citation>
    <scope>IDENTIFICATION</scope>
</reference>
<dbReference type="Pfam" id="PF08840">
    <property type="entry name" value="BAAT_C"/>
    <property type="match status" value="1"/>
</dbReference>
<feature type="active site" description="Charge relay system" evidence="2">
    <location>
        <position position="394"/>
    </location>
</feature>
<organism evidence="5 6">
    <name type="scientific">Anabas testudineus</name>
    <name type="common">Climbing perch</name>
    <name type="synonym">Anthias testudineus</name>
    <dbReference type="NCBI Taxonomy" id="64144"/>
    <lineage>
        <taxon>Eukaryota</taxon>
        <taxon>Metazoa</taxon>
        <taxon>Chordata</taxon>
        <taxon>Craniata</taxon>
        <taxon>Vertebrata</taxon>
        <taxon>Euteleostomi</taxon>
        <taxon>Actinopterygii</taxon>
        <taxon>Neopterygii</taxon>
        <taxon>Teleostei</taxon>
        <taxon>Neoteleostei</taxon>
        <taxon>Acanthomorphata</taxon>
        <taxon>Anabantaria</taxon>
        <taxon>Anabantiformes</taxon>
        <taxon>Anabantoidei</taxon>
        <taxon>Anabantidae</taxon>
        <taxon>Anabas</taxon>
    </lineage>
</organism>
<evidence type="ECO:0000259" key="3">
    <source>
        <dbReference type="Pfam" id="PF04775"/>
    </source>
</evidence>
<evidence type="ECO:0000256" key="2">
    <source>
        <dbReference type="PIRSR" id="PIRSR016521-1"/>
    </source>
</evidence>
<reference evidence="5" key="1">
    <citation type="submission" date="2021-04" db="EMBL/GenBank/DDBJ databases">
        <authorList>
            <consortium name="Wellcome Sanger Institute Data Sharing"/>
        </authorList>
    </citation>
    <scope>NUCLEOTIDE SEQUENCE [LARGE SCALE GENOMIC DNA]</scope>
</reference>
<dbReference type="RefSeq" id="XP_026202567.1">
    <property type="nucleotide sequence ID" value="XM_026346782.1"/>
</dbReference>
<dbReference type="Gene3D" id="2.60.40.2240">
    <property type="entry name" value="Acyl-CoA thioester hydrolase/BAAT N-terminal domain"/>
    <property type="match status" value="1"/>
</dbReference>
<evidence type="ECO:0000313" key="5">
    <source>
        <dbReference type="Ensembl" id="ENSATEP00000035549.3"/>
    </source>
</evidence>
<dbReference type="PIRSF" id="PIRSF016521">
    <property type="entry name" value="Acyl-CoA_hydro"/>
    <property type="match status" value="1"/>
</dbReference>
<dbReference type="SUPFAM" id="SSF53474">
    <property type="entry name" value="alpha/beta-Hydrolases"/>
    <property type="match status" value="1"/>
</dbReference>
<dbReference type="Ensembl" id="ENSATET00000036059.3">
    <property type="protein sequence ID" value="ENSATEP00000035549.3"/>
    <property type="gene ID" value="ENSATEG00000024417.3"/>
</dbReference>
<keyword evidence="6" id="KW-1185">Reference proteome</keyword>
<dbReference type="GO" id="GO:0006637">
    <property type="term" value="P:acyl-CoA metabolic process"/>
    <property type="evidence" value="ECO:0007669"/>
    <property type="project" value="InterPro"/>
</dbReference>
<comment type="similarity">
    <text evidence="1">Belongs to the C/M/P thioester hydrolase family.</text>
</comment>
<proteinExistence type="inferred from homology"/>
<dbReference type="InterPro" id="IPR016662">
    <property type="entry name" value="Acyl-CoA_thioEstase_long-chain"/>
</dbReference>
<dbReference type="InterPro" id="IPR029058">
    <property type="entry name" value="AB_hydrolase_fold"/>
</dbReference>
<sequence length="448" mass="49576">MIPRFSLYKKLTILKHAVGAVRWRSSCRPSPLLTAAPIRALVDEPISIKGYFLPPQYPVTVCARMHCDDGDLWEAFAHYYTDADGTVNLTRDHSVGGSYLGCEPMGLFWGLEPAPGAKDGLRLRKKNVMTPYVVNIHLLEGHISPSEGQSTEVASVTAERWYIAPGVRRIDIRENGLVGTLFLPPGPGPFPAMLDLWGMGGGLVEYRSALVASRGFASLSLAYIGHKELPAPQNCINVGDSYFKSAFHLLQNHRQVCADRVGITGLSFGGHLSLQMATRMGVKPSCLVLINGPVGTAHTFFKPGGKAENIERDQTYWRYDDQGRVSYRNMFLPDNFFTETLVKIENLTCPVLYILSEDDLGSASTENANLIEETLRAAGKSELFTCFSYPGAGHLIEPPYSPNSRMSLWSIKPKRTITLWGGHPAPHAAAQEDAWKKILDFMERNLRH</sequence>
<dbReference type="GeneTree" id="ENSGT01010000222336"/>
<evidence type="ECO:0000256" key="1">
    <source>
        <dbReference type="ARBA" id="ARBA00006538"/>
    </source>
</evidence>
<dbReference type="AlphaFoldDB" id="A0A3Q1JW71"/>
<dbReference type="FunFam" id="3.40.50.1820:FF:000024">
    <property type="entry name" value="acyl-coenzyme A thioesterase 4"/>
    <property type="match status" value="1"/>
</dbReference>
<dbReference type="PANTHER" id="PTHR10824">
    <property type="entry name" value="ACYL-COENZYME A THIOESTERASE-RELATED"/>
    <property type="match status" value="1"/>
</dbReference>
<name>A0A3Q1JW71_ANATE</name>
<dbReference type="Gene3D" id="3.40.50.1820">
    <property type="entry name" value="alpha/beta hydrolase"/>
    <property type="match status" value="1"/>
</dbReference>
<dbReference type="InterPro" id="IPR014940">
    <property type="entry name" value="BAAT_C"/>
</dbReference>
<feature type="active site" description="Charge relay system" evidence="2">
    <location>
        <position position="267"/>
    </location>
</feature>
<protein>
    <submittedName>
        <fullName evidence="5">Uncharacterized protein</fullName>
    </submittedName>
</protein>
<evidence type="ECO:0000313" key="6">
    <source>
        <dbReference type="Proteomes" id="UP000265040"/>
    </source>
</evidence>